<gene>
    <name evidence="1" type="ORF">NW133_05845</name>
</gene>
<dbReference type="RefSeq" id="WP_260843706.1">
    <property type="nucleotide sequence ID" value="NZ_JANSKR010000013.1"/>
</dbReference>
<reference evidence="1" key="2">
    <citation type="submission" date="2022-08" db="EMBL/GenBank/DDBJ databases">
        <authorList>
            <person name="Magnan C."/>
        </authorList>
    </citation>
    <scope>NUCLEOTIDE SEQUENCE</scope>
    <source>
        <strain evidence="1">NSP012P</strain>
    </source>
</reference>
<keyword evidence="2" id="KW-1185">Reference proteome</keyword>
<dbReference type="EMBL" id="JANSLD010000024">
    <property type="protein sequence ID" value="MCY1583049.1"/>
    <property type="molecule type" value="Genomic_DNA"/>
</dbReference>
<proteinExistence type="predicted"/>
<organism evidence="1 2">
    <name type="scientific">Staphylococcus pettenkoferi</name>
    <dbReference type="NCBI Taxonomy" id="170573"/>
    <lineage>
        <taxon>Bacteria</taxon>
        <taxon>Bacillati</taxon>
        <taxon>Bacillota</taxon>
        <taxon>Bacilli</taxon>
        <taxon>Bacillales</taxon>
        <taxon>Staphylococcaceae</taxon>
        <taxon>Staphylococcus</taxon>
    </lineage>
</organism>
<evidence type="ECO:0000313" key="1">
    <source>
        <dbReference type="EMBL" id="MCY1583049.1"/>
    </source>
</evidence>
<name>A0ABT4BK89_9STAP</name>
<reference evidence="1" key="1">
    <citation type="journal article" date="2022" name="Int. J. Mol. Sci.">
        <title>Phenotypic and Genotypic Virulence Characterisation of Staphylococcus pettenkoferi Strains Isolated from Human Bloodstream and Diabetic Foot Infections.</title>
        <authorList>
            <person name="Magnan C."/>
            <person name="Ahmad-Mansour N."/>
            <person name="Pouget C."/>
            <person name="Morsli M."/>
            <person name="Huc-Brandt S."/>
            <person name="Pantel A."/>
            <person name="Dunyach-Remy C."/>
            <person name="Sotto A."/>
            <person name="Molle V."/>
            <person name="Lavigne J.-P."/>
        </authorList>
    </citation>
    <scope>NUCLEOTIDE SEQUENCE</scope>
    <source>
        <strain evidence="1">NSP012P</strain>
    </source>
</reference>
<protein>
    <submittedName>
        <fullName evidence="1">Uncharacterized protein</fullName>
    </submittedName>
</protein>
<evidence type="ECO:0000313" key="2">
    <source>
        <dbReference type="Proteomes" id="UP001072952"/>
    </source>
</evidence>
<sequence>MLENKLNVAQLDTPIQKLENLSQDYGTAITIIKAINRLSVML</sequence>
<comment type="caution">
    <text evidence="1">The sequence shown here is derived from an EMBL/GenBank/DDBJ whole genome shotgun (WGS) entry which is preliminary data.</text>
</comment>
<accession>A0ABT4BK89</accession>
<dbReference type="Proteomes" id="UP001072952">
    <property type="component" value="Unassembled WGS sequence"/>
</dbReference>